<feature type="compositionally biased region" description="Low complexity" evidence="1">
    <location>
        <begin position="89"/>
        <end position="104"/>
    </location>
</feature>
<name>A0ABY4N4P2_9MICO</name>
<proteinExistence type="predicted"/>
<feature type="compositionally biased region" description="Basic and acidic residues" evidence="1">
    <location>
        <begin position="29"/>
        <end position="42"/>
    </location>
</feature>
<reference evidence="2" key="1">
    <citation type="submission" date="2022-05" db="EMBL/GenBank/DDBJ databases">
        <title>Genomic analysis of Brachybacterium sp. CBA3104.</title>
        <authorList>
            <person name="Roh S.W."/>
            <person name="Kim Y.B."/>
            <person name="Kim Y."/>
        </authorList>
    </citation>
    <scope>NUCLEOTIDE SEQUENCE</scope>
    <source>
        <strain evidence="2">CBA3104</strain>
    </source>
</reference>
<protein>
    <recommendedName>
        <fullName evidence="4">SRPBCC family protein</fullName>
    </recommendedName>
</protein>
<dbReference type="EMBL" id="CP097218">
    <property type="protein sequence ID" value="UQN29541.1"/>
    <property type="molecule type" value="Genomic_DNA"/>
</dbReference>
<gene>
    <name evidence="2" type="ORF">M4486_18205</name>
</gene>
<evidence type="ECO:0000313" key="3">
    <source>
        <dbReference type="Proteomes" id="UP001055868"/>
    </source>
</evidence>
<dbReference type="Proteomes" id="UP001055868">
    <property type="component" value="Chromosome"/>
</dbReference>
<feature type="region of interest" description="Disordered" evidence="1">
    <location>
        <begin position="77"/>
        <end position="107"/>
    </location>
</feature>
<feature type="region of interest" description="Disordered" evidence="1">
    <location>
        <begin position="29"/>
        <end position="55"/>
    </location>
</feature>
<evidence type="ECO:0000313" key="2">
    <source>
        <dbReference type="EMBL" id="UQN29541.1"/>
    </source>
</evidence>
<accession>A0ABY4N4P2</accession>
<feature type="compositionally biased region" description="Basic and acidic residues" evidence="1">
    <location>
        <begin position="78"/>
        <end position="88"/>
    </location>
</feature>
<evidence type="ECO:0000256" key="1">
    <source>
        <dbReference type="SAM" id="MobiDB-lite"/>
    </source>
</evidence>
<evidence type="ECO:0008006" key="4">
    <source>
        <dbReference type="Google" id="ProtNLM"/>
    </source>
</evidence>
<organism evidence="2 3">
    <name type="scientific">Brachybacterium kimchii</name>
    <dbReference type="NCBI Taxonomy" id="2942909"/>
    <lineage>
        <taxon>Bacteria</taxon>
        <taxon>Bacillati</taxon>
        <taxon>Actinomycetota</taxon>
        <taxon>Actinomycetes</taxon>
        <taxon>Micrococcales</taxon>
        <taxon>Dermabacteraceae</taxon>
        <taxon>Brachybacterium</taxon>
    </lineage>
</organism>
<dbReference type="RefSeq" id="WP_249478737.1">
    <property type="nucleotide sequence ID" value="NZ_CP097218.1"/>
</dbReference>
<sequence>MGTAAWRVRCAPERAVELVDAPLRAAGWREVERDGEEPKGDTRGGGSRGPVGVSQVFERGRLGRSVLMGGLAGGGQHLEMRVDVRPSDDGASGAAPTAAGAAPARSEVRCSWSDASPRALGGILGERRARRTMDSTTRSLRVALEDAGVLIASAH</sequence>
<keyword evidence="3" id="KW-1185">Reference proteome</keyword>